<organism evidence="1 2">
    <name type="scientific">Ataeniobius toweri</name>
    <dbReference type="NCBI Taxonomy" id="208326"/>
    <lineage>
        <taxon>Eukaryota</taxon>
        <taxon>Metazoa</taxon>
        <taxon>Chordata</taxon>
        <taxon>Craniata</taxon>
        <taxon>Vertebrata</taxon>
        <taxon>Euteleostomi</taxon>
        <taxon>Actinopterygii</taxon>
        <taxon>Neopterygii</taxon>
        <taxon>Teleostei</taxon>
        <taxon>Neoteleostei</taxon>
        <taxon>Acanthomorphata</taxon>
        <taxon>Ovalentaria</taxon>
        <taxon>Atherinomorphae</taxon>
        <taxon>Cyprinodontiformes</taxon>
        <taxon>Goodeidae</taxon>
        <taxon>Ataeniobius</taxon>
    </lineage>
</organism>
<comment type="caution">
    <text evidence="1">The sequence shown here is derived from an EMBL/GenBank/DDBJ whole genome shotgun (WGS) entry which is preliminary data.</text>
</comment>
<dbReference type="Proteomes" id="UP001345963">
    <property type="component" value="Unassembled WGS sequence"/>
</dbReference>
<evidence type="ECO:0000313" key="2">
    <source>
        <dbReference type="Proteomes" id="UP001345963"/>
    </source>
</evidence>
<gene>
    <name evidence="1" type="ORF">ATANTOWER_020580</name>
</gene>
<protein>
    <submittedName>
        <fullName evidence="1">Uncharacterized protein</fullName>
    </submittedName>
</protein>
<accession>A0ABU7AJP2</accession>
<dbReference type="EMBL" id="JAHUTI010020107">
    <property type="protein sequence ID" value="MED6238421.1"/>
    <property type="molecule type" value="Genomic_DNA"/>
</dbReference>
<proteinExistence type="predicted"/>
<sequence>MYDKWVPRSRRVCSHESKIWKRFINFFIGQTNILMLQTGAQSWKDTVRKPTEDKETTEKHTIVYILLRIMESKYVYQVAFTKPLVQYLHCVFSGEELSQTTVSLLADERAVP</sequence>
<keyword evidence="2" id="KW-1185">Reference proteome</keyword>
<reference evidence="1 2" key="1">
    <citation type="submission" date="2021-07" db="EMBL/GenBank/DDBJ databases">
        <authorList>
            <person name="Palmer J.M."/>
        </authorList>
    </citation>
    <scope>NUCLEOTIDE SEQUENCE [LARGE SCALE GENOMIC DNA]</scope>
    <source>
        <strain evidence="1 2">AT_MEX2019</strain>
        <tissue evidence="1">Muscle</tissue>
    </source>
</reference>
<name>A0ABU7AJP2_9TELE</name>
<evidence type="ECO:0000313" key="1">
    <source>
        <dbReference type="EMBL" id="MED6238421.1"/>
    </source>
</evidence>